<gene>
    <name evidence="1" type="ORF">LY89DRAFT_681583</name>
</gene>
<keyword evidence="2" id="KW-1185">Reference proteome</keyword>
<dbReference type="OrthoDB" id="2772415at2759"/>
<dbReference type="InParanoid" id="A0A194XLE4"/>
<organism evidence="1 2">
    <name type="scientific">Mollisia scopiformis</name>
    <name type="common">Conifer needle endophyte fungus</name>
    <name type="synonym">Phialocephala scopiformis</name>
    <dbReference type="NCBI Taxonomy" id="149040"/>
    <lineage>
        <taxon>Eukaryota</taxon>
        <taxon>Fungi</taxon>
        <taxon>Dikarya</taxon>
        <taxon>Ascomycota</taxon>
        <taxon>Pezizomycotina</taxon>
        <taxon>Leotiomycetes</taxon>
        <taxon>Helotiales</taxon>
        <taxon>Mollisiaceae</taxon>
        <taxon>Mollisia</taxon>
    </lineage>
</organism>
<reference evidence="1 2" key="1">
    <citation type="submission" date="2015-10" db="EMBL/GenBank/DDBJ databases">
        <title>Full genome of DAOMC 229536 Phialocephala scopiformis, a fungal endophyte of spruce producing the potent anti-insectan compound rugulosin.</title>
        <authorList>
            <consortium name="DOE Joint Genome Institute"/>
            <person name="Walker A.K."/>
            <person name="Frasz S.L."/>
            <person name="Seifert K.A."/>
            <person name="Miller J.D."/>
            <person name="Mondo S.J."/>
            <person name="Labutti K."/>
            <person name="Lipzen A."/>
            <person name="Dockter R."/>
            <person name="Kennedy M."/>
            <person name="Grigoriev I.V."/>
            <person name="Spatafora J.W."/>
        </authorList>
    </citation>
    <scope>NUCLEOTIDE SEQUENCE [LARGE SCALE GENOMIC DNA]</scope>
    <source>
        <strain evidence="1 2">CBS 120377</strain>
    </source>
</reference>
<dbReference type="RefSeq" id="XP_018075306.1">
    <property type="nucleotide sequence ID" value="XM_018214327.1"/>
</dbReference>
<dbReference type="AlphaFoldDB" id="A0A194XLE4"/>
<dbReference type="KEGG" id="psco:LY89DRAFT_681583"/>
<dbReference type="EMBL" id="KQ947408">
    <property type="protein sequence ID" value="KUJ20951.1"/>
    <property type="molecule type" value="Genomic_DNA"/>
</dbReference>
<name>A0A194XLE4_MOLSC</name>
<protein>
    <submittedName>
        <fullName evidence="1">Uncharacterized protein</fullName>
    </submittedName>
</protein>
<accession>A0A194XLE4</accession>
<proteinExistence type="predicted"/>
<dbReference type="Proteomes" id="UP000070700">
    <property type="component" value="Unassembled WGS sequence"/>
</dbReference>
<sequence>MAKDLVAILVNELHPRYKLVHLANTNAIYGLGALLESLVVVPHILICSSQWTLDQQSLIQGIANEMCPGIKTVAVPPGLSAVKGTTAAVGFVREEILSMGLSASN</sequence>
<evidence type="ECO:0000313" key="1">
    <source>
        <dbReference type="EMBL" id="KUJ20951.1"/>
    </source>
</evidence>
<evidence type="ECO:0000313" key="2">
    <source>
        <dbReference type="Proteomes" id="UP000070700"/>
    </source>
</evidence>
<dbReference type="GeneID" id="28824053"/>